<accession>A0ACC2WQY6</accession>
<evidence type="ECO:0000313" key="2">
    <source>
        <dbReference type="Proteomes" id="UP001230649"/>
    </source>
</evidence>
<name>A0ACC2WQY6_9TREE</name>
<dbReference type="Proteomes" id="UP001230649">
    <property type="component" value="Unassembled WGS sequence"/>
</dbReference>
<gene>
    <name evidence="1" type="ORF">QFC20_001728</name>
</gene>
<sequence length="264" mass="29190">MASVLEYLVIPNRRDAVAVRAALESVITQAQTASFSPQERDSLIRTIMSDLADTEGPEAFAEKPIWKTWDVQTYETALECIKVLSRTPTGTAHLSIPAAIRTQIHHAQHSGEPATGITKGQQHAVSALCNTLLLHQNAPSLCVKEGLGDWALGQLAGDADKGQDGTWAFLMGRIIMVLTSRATYGFLERLVDELDGLSVFKARLEDTLEHPDRSQLALVEYMKILYHVFALYPETKGVERDQRFEEYILSFDTGSLAGDFVQTN</sequence>
<organism evidence="1 2">
    <name type="scientific">Naganishia adeliensis</name>
    <dbReference type="NCBI Taxonomy" id="92952"/>
    <lineage>
        <taxon>Eukaryota</taxon>
        <taxon>Fungi</taxon>
        <taxon>Dikarya</taxon>
        <taxon>Basidiomycota</taxon>
        <taxon>Agaricomycotina</taxon>
        <taxon>Tremellomycetes</taxon>
        <taxon>Filobasidiales</taxon>
        <taxon>Filobasidiaceae</taxon>
        <taxon>Naganishia</taxon>
    </lineage>
</organism>
<reference evidence="1" key="1">
    <citation type="submission" date="2023-04" db="EMBL/GenBank/DDBJ databases">
        <title>Draft Genome sequencing of Naganishia species isolated from polar environments using Oxford Nanopore Technology.</title>
        <authorList>
            <person name="Leo P."/>
            <person name="Venkateswaran K."/>
        </authorList>
    </citation>
    <scope>NUCLEOTIDE SEQUENCE</scope>
    <source>
        <strain evidence="1">MNA-CCFEE 5262</strain>
    </source>
</reference>
<comment type="caution">
    <text evidence="1">The sequence shown here is derived from an EMBL/GenBank/DDBJ whole genome shotgun (WGS) entry which is preliminary data.</text>
</comment>
<keyword evidence="2" id="KW-1185">Reference proteome</keyword>
<dbReference type="EMBL" id="JASBWS010000011">
    <property type="protein sequence ID" value="KAJ9113705.1"/>
    <property type="molecule type" value="Genomic_DNA"/>
</dbReference>
<protein>
    <submittedName>
        <fullName evidence="1">Uncharacterized protein</fullName>
    </submittedName>
</protein>
<proteinExistence type="predicted"/>
<evidence type="ECO:0000313" key="1">
    <source>
        <dbReference type="EMBL" id="KAJ9113705.1"/>
    </source>
</evidence>